<gene>
    <name evidence="1" type="ORF">EDC23_1665</name>
</gene>
<protein>
    <submittedName>
        <fullName evidence="1">Uncharacterized protein</fullName>
    </submittedName>
</protein>
<dbReference type="EMBL" id="SOQX01000004">
    <property type="protein sequence ID" value="TDY00920.1"/>
    <property type="molecule type" value="Genomic_DNA"/>
</dbReference>
<accession>A0A4R8IP32</accession>
<dbReference type="AlphaFoldDB" id="A0A4R8IP32"/>
<evidence type="ECO:0000313" key="1">
    <source>
        <dbReference type="EMBL" id="TDY00920.1"/>
    </source>
</evidence>
<organism evidence="1 2">
    <name type="scientific">Thiohalophilus thiocyanatoxydans</name>
    <dbReference type="NCBI Taxonomy" id="381308"/>
    <lineage>
        <taxon>Bacteria</taxon>
        <taxon>Pseudomonadati</taxon>
        <taxon>Pseudomonadota</taxon>
        <taxon>Gammaproteobacteria</taxon>
        <taxon>Thiohalomonadales</taxon>
        <taxon>Thiohalophilaceae</taxon>
        <taxon>Thiohalophilus</taxon>
    </lineage>
</organism>
<name>A0A4R8IP32_9GAMM</name>
<reference evidence="1 2" key="1">
    <citation type="submission" date="2019-03" db="EMBL/GenBank/DDBJ databases">
        <title>Genomic Encyclopedia of Type Strains, Phase IV (KMG-IV): sequencing the most valuable type-strain genomes for metagenomic binning, comparative biology and taxonomic classification.</title>
        <authorList>
            <person name="Goeker M."/>
        </authorList>
    </citation>
    <scope>NUCLEOTIDE SEQUENCE [LARGE SCALE GENOMIC DNA]</scope>
    <source>
        <strain evidence="1 2">DSM 16326</strain>
    </source>
</reference>
<sequence>MDNPFWFNLVKQWKEKGMGHYGVCFPFLAGAVCRESGEEVTKEFVEAIFREILNKPVQGYYCEVRWCGNIDEPVVSIEKNSDIKNKAIQEKYETQENQPSLAFTSDVMSMLTLDCSTKEECLEKLVLMTLEKARKGMFSKNNGVFGDFTDNEIEFIEDVAANTSNT</sequence>
<evidence type="ECO:0000313" key="2">
    <source>
        <dbReference type="Proteomes" id="UP000294914"/>
    </source>
</evidence>
<proteinExistence type="predicted"/>
<dbReference type="RefSeq" id="WP_134083340.1">
    <property type="nucleotide sequence ID" value="NZ_SOQX01000004.1"/>
</dbReference>
<dbReference type="OrthoDB" id="7062808at2"/>
<comment type="caution">
    <text evidence="1">The sequence shown here is derived from an EMBL/GenBank/DDBJ whole genome shotgun (WGS) entry which is preliminary data.</text>
</comment>
<keyword evidence="2" id="KW-1185">Reference proteome</keyword>
<dbReference type="Proteomes" id="UP000294914">
    <property type="component" value="Unassembled WGS sequence"/>
</dbReference>